<sequence length="443" mass="49447">METSQKNTTRWQRLTHGYNKYWYCKAALRWLALVTAVVTLITFGATWRDYTLYSQYDVGYVYESLAITCPLIAVIVDVFAIVLLFRTRKNSNINPVFLLAGDTLTLPLLIIDMAITCPGEFGFHVSTASVEFPLVMVWGLTVGLTALHLILFITSIWETHIFRAMRREQKMSGSVNLQDLKHRSQDLESDTSTISSVTEGPIRVELPDGRIFELPEGTRFELSAEQRSELPAQLPGVFLAELEAPVPTRRVDEKSDQGPITTARSKWSVNLFPSQTKIKAVTQSAMKRTYVPPKLLERRWSIRTATARVDMYCSGVQQAKDKLNAVGSCGVSFPRARPDISVAILRRKVSLESTASVTGVHEHSNPSCFGLLNDHGMFPALFAVVFLYALAAPPGQPLSGSPLLVHRMASCAALRIRRWLRGRRGGMVSRGWVVAEGSWTCLR</sequence>
<gene>
    <name evidence="2" type="ORF">D6D01_05729</name>
</gene>
<organism evidence="2 3">
    <name type="scientific">Aureobasidium pullulans</name>
    <name type="common">Black yeast</name>
    <name type="synonym">Pullularia pullulans</name>
    <dbReference type="NCBI Taxonomy" id="5580"/>
    <lineage>
        <taxon>Eukaryota</taxon>
        <taxon>Fungi</taxon>
        <taxon>Dikarya</taxon>
        <taxon>Ascomycota</taxon>
        <taxon>Pezizomycotina</taxon>
        <taxon>Dothideomycetes</taxon>
        <taxon>Dothideomycetidae</taxon>
        <taxon>Dothideales</taxon>
        <taxon>Saccotheciaceae</taxon>
        <taxon>Aureobasidium</taxon>
    </lineage>
</organism>
<reference evidence="2 3" key="1">
    <citation type="submission" date="2018-10" db="EMBL/GenBank/DDBJ databases">
        <title>Fifty Aureobasidium pullulans genomes reveal a recombining polyextremotolerant generalist.</title>
        <authorList>
            <person name="Gostincar C."/>
            <person name="Turk M."/>
            <person name="Zajc J."/>
            <person name="Gunde-Cimerman N."/>
        </authorList>
    </citation>
    <scope>NUCLEOTIDE SEQUENCE [LARGE SCALE GENOMIC DNA]</scope>
    <source>
        <strain evidence="2 3">EXF-6604</strain>
    </source>
</reference>
<evidence type="ECO:0000256" key="1">
    <source>
        <dbReference type="SAM" id="Phobius"/>
    </source>
</evidence>
<keyword evidence="1" id="KW-1133">Transmembrane helix</keyword>
<protein>
    <submittedName>
        <fullName evidence="2">Uncharacterized protein</fullName>
    </submittedName>
</protein>
<dbReference type="AlphaFoldDB" id="A0A4S9L6J7"/>
<evidence type="ECO:0000313" key="2">
    <source>
        <dbReference type="EMBL" id="THY24055.1"/>
    </source>
</evidence>
<proteinExistence type="predicted"/>
<feature type="transmembrane region" description="Helical" evidence="1">
    <location>
        <begin position="135"/>
        <end position="157"/>
    </location>
</feature>
<feature type="transmembrane region" description="Helical" evidence="1">
    <location>
        <begin position="97"/>
        <end position="115"/>
    </location>
</feature>
<comment type="caution">
    <text evidence="2">The sequence shown here is derived from an EMBL/GenBank/DDBJ whole genome shotgun (WGS) entry which is preliminary data.</text>
</comment>
<dbReference type="EMBL" id="QZBD01000224">
    <property type="protein sequence ID" value="THY24055.1"/>
    <property type="molecule type" value="Genomic_DNA"/>
</dbReference>
<dbReference type="Proteomes" id="UP000306584">
    <property type="component" value="Unassembled WGS sequence"/>
</dbReference>
<accession>A0A4S9L6J7</accession>
<evidence type="ECO:0000313" key="3">
    <source>
        <dbReference type="Proteomes" id="UP000306584"/>
    </source>
</evidence>
<name>A0A4S9L6J7_AURPU</name>
<feature type="transmembrane region" description="Helical" evidence="1">
    <location>
        <begin position="65"/>
        <end position="85"/>
    </location>
</feature>
<keyword evidence="1" id="KW-0812">Transmembrane</keyword>
<keyword evidence="1" id="KW-0472">Membrane</keyword>
<feature type="transmembrane region" description="Helical" evidence="1">
    <location>
        <begin position="21"/>
        <end position="45"/>
    </location>
</feature>